<dbReference type="PANTHER" id="PTHR33240:SF17">
    <property type="entry name" value="EUKARYOTIC PEPTIDE CHAIN RELEASE FACTOR GTP-BINDING SUBUNIT-LIKE"/>
    <property type="match status" value="1"/>
</dbReference>
<reference evidence="1" key="1">
    <citation type="submission" date="2022-04" db="EMBL/GenBank/DDBJ databases">
        <title>Carnegiea gigantea Genome sequencing and assembly v2.</title>
        <authorList>
            <person name="Copetti D."/>
            <person name="Sanderson M.J."/>
            <person name="Burquez A."/>
            <person name="Wojciechowski M.F."/>
        </authorList>
    </citation>
    <scope>NUCLEOTIDE SEQUENCE</scope>
    <source>
        <strain evidence="1">SGP5-SGP5p</strain>
        <tissue evidence="1">Aerial part</tissue>
    </source>
</reference>
<accession>A0A9Q1KU14</accession>
<dbReference type="PANTHER" id="PTHR33240">
    <property type="entry name" value="OS08G0508500 PROTEIN"/>
    <property type="match status" value="1"/>
</dbReference>
<protein>
    <submittedName>
        <fullName evidence="1">Uncharacterized protein</fullName>
    </submittedName>
</protein>
<dbReference type="Proteomes" id="UP001153076">
    <property type="component" value="Unassembled WGS sequence"/>
</dbReference>
<evidence type="ECO:0000313" key="2">
    <source>
        <dbReference type="Proteomes" id="UP001153076"/>
    </source>
</evidence>
<keyword evidence="2" id="KW-1185">Reference proteome</keyword>
<name>A0A9Q1KU14_9CARY</name>
<comment type="caution">
    <text evidence="1">The sequence shown here is derived from an EMBL/GenBank/DDBJ whole genome shotgun (WGS) entry which is preliminary data.</text>
</comment>
<proteinExistence type="predicted"/>
<gene>
    <name evidence="1" type="ORF">Cgig2_030770</name>
</gene>
<evidence type="ECO:0000313" key="1">
    <source>
        <dbReference type="EMBL" id="KAJ8448914.1"/>
    </source>
</evidence>
<dbReference type="AlphaFoldDB" id="A0A9Q1KU14"/>
<dbReference type="EMBL" id="JAKOGI010000026">
    <property type="protein sequence ID" value="KAJ8448914.1"/>
    <property type="molecule type" value="Genomic_DNA"/>
</dbReference>
<sequence length="231" mass="25555">MHPRCDIVPLVHPILGFGGQEVNPMGMIRLSVHFGDKLKSKNLEVDFLVVDVATTHNVILGCPALHKRGVTHRVLHYPHDPPPQKPWPQHPLGWLPHPLCPSPSPEGGINSTSLGPQNSCPPKTLGLASPRTCISTLKYQHGPAGSLAPWLRAPFPPPRPHQPWPSQAPPLTGAASPSFRLLGCLDQLRFFPTPLIPRNKLLQSSAFRRSSHPPDECLFHCYLLLNDLWRI</sequence>
<organism evidence="1 2">
    <name type="scientific">Carnegiea gigantea</name>
    <dbReference type="NCBI Taxonomy" id="171969"/>
    <lineage>
        <taxon>Eukaryota</taxon>
        <taxon>Viridiplantae</taxon>
        <taxon>Streptophyta</taxon>
        <taxon>Embryophyta</taxon>
        <taxon>Tracheophyta</taxon>
        <taxon>Spermatophyta</taxon>
        <taxon>Magnoliopsida</taxon>
        <taxon>eudicotyledons</taxon>
        <taxon>Gunneridae</taxon>
        <taxon>Pentapetalae</taxon>
        <taxon>Caryophyllales</taxon>
        <taxon>Cactineae</taxon>
        <taxon>Cactaceae</taxon>
        <taxon>Cactoideae</taxon>
        <taxon>Echinocereeae</taxon>
        <taxon>Carnegiea</taxon>
    </lineage>
</organism>